<name>A0ABX7QSF2_9GAMM</name>
<reference evidence="7 8" key="1">
    <citation type="submission" date="2021-03" db="EMBL/GenBank/DDBJ databases">
        <title>Novel species identification of genus Shewanella.</title>
        <authorList>
            <person name="Liu G."/>
            <person name="Zhang Q."/>
        </authorList>
    </citation>
    <scope>NUCLEOTIDE SEQUENCE [LARGE SCALE GENOMIC DNA]</scope>
    <source>
        <strain evidence="7 8">FJAT-51800</strain>
    </source>
</reference>
<evidence type="ECO:0000256" key="2">
    <source>
        <dbReference type="ARBA" id="ARBA00022679"/>
    </source>
</evidence>
<evidence type="ECO:0000256" key="5">
    <source>
        <dbReference type="ARBA" id="ARBA00034489"/>
    </source>
</evidence>
<dbReference type="Proteomes" id="UP000662770">
    <property type="component" value="Chromosome"/>
</dbReference>
<dbReference type="EMBL" id="CP071503">
    <property type="protein sequence ID" value="QSX33881.1"/>
    <property type="molecule type" value="Genomic_DNA"/>
</dbReference>
<evidence type="ECO:0000259" key="6">
    <source>
        <dbReference type="SMART" id="SM01144"/>
    </source>
</evidence>
<dbReference type="SMART" id="SM01144">
    <property type="entry name" value="DTW"/>
    <property type="match status" value="1"/>
</dbReference>
<keyword evidence="8" id="KW-1185">Reference proteome</keyword>
<dbReference type="InterPro" id="IPR039262">
    <property type="entry name" value="DTWD2/TAPT"/>
</dbReference>
<dbReference type="PANTHER" id="PTHR21392:SF0">
    <property type="entry name" value="TRNA-URIDINE AMINOCARBOXYPROPYLTRANSFERASE 2"/>
    <property type="match status" value="1"/>
</dbReference>
<keyword evidence="4" id="KW-0819">tRNA processing</keyword>
<evidence type="ECO:0000313" key="7">
    <source>
        <dbReference type="EMBL" id="QSX33881.1"/>
    </source>
</evidence>
<keyword evidence="3" id="KW-0949">S-adenosyl-L-methionine</keyword>
<sequence length="202" mass="22438">MPSDLSKRTYCHHCGYPQSACVCAAVKPIAVPQQLVVLQHPSEVSHTKNSVRLLQLAIPQTQVIVGETAADFAALRQQLLATQCALVYPPDDAQAEVTVTQTFAQAIDTLLLLDGTWRKVHRMLCLNPWLLQLPRLSLSCDNGSQYRIRKAKRSDSLSTLEAAVFALQQLQPSLDILPCLALLDELVAQRLARMPAEVRKRY</sequence>
<proteinExistence type="inferred from homology"/>
<keyword evidence="2" id="KW-0808">Transferase</keyword>
<evidence type="ECO:0000313" key="8">
    <source>
        <dbReference type="Proteomes" id="UP000662770"/>
    </source>
</evidence>
<evidence type="ECO:0000256" key="3">
    <source>
        <dbReference type="ARBA" id="ARBA00022691"/>
    </source>
</evidence>
<dbReference type="EC" id="2.5.1.25" evidence="1"/>
<dbReference type="Pfam" id="PF03942">
    <property type="entry name" value="DTW"/>
    <property type="match status" value="1"/>
</dbReference>
<evidence type="ECO:0000256" key="1">
    <source>
        <dbReference type="ARBA" id="ARBA00012386"/>
    </source>
</evidence>
<dbReference type="PANTHER" id="PTHR21392">
    <property type="entry name" value="TRNA-URIDINE AMINOCARBOXYPROPYLTRANSFERASE 2"/>
    <property type="match status" value="1"/>
</dbReference>
<evidence type="ECO:0000256" key="4">
    <source>
        <dbReference type="ARBA" id="ARBA00022694"/>
    </source>
</evidence>
<gene>
    <name evidence="7" type="ORF">JYB87_01095</name>
</gene>
<accession>A0ABX7QSF2</accession>
<comment type="similarity">
    <text evidence="5">Belongs to the TDD superfamily. DTWD2 family.</text>
</comment>
<dbReference type="InterPro" id="IPR005636">
    <property type="entry name" value="DTW"/>
</dbReference>
<organism evidence="7 8">
    <name type="scientific">Shewanella avicenniae</name>
    <dbReference type="NCBI Taxonomy" id="2814294"/>
    <lineage>
        <taxon>Bacteria</taxon>
        <taxon>Pseudomonadati</taxon>
        <taxon>Pseudomonadota</taxon>
        <taxon>Gammaproteobacteria</taxon>
        <taxon>Alteromonadales</taxon>
        <taxon>Shewanellaceae</taxon>
        <taxon>Shewanella</taxon>
    </lineage>
</organism>
<protein>
    <recommendedName>
        <fullName evidence="1">tRNA-uridine aminocarboxypropyltransferase</fullName>
        <ecNumber evidence="1">2.5.1.25</ecNumber>
    </recommendedName>
</protein>
<feature type="domain" description="DTW" evidence="6">
    <location>
        <begin position="7"/>
        <end position="195"/>
    </location>
</feature>